<gene>
    <name evidence="3" type="ORF">FFLO_01512</name>
</gene>
<keyword evidence="2" id="KW-0732">Signal</keyword>
<dbReference type="AlphaFoldDB" id="A0A8K0JRD1"/>
<organism evidence="3 4">
    <name type="scientific">Filobasidium floriforme</name>
    <dbReference type="NCBI Taxonomy" id="5210"/>
    <lineage>
        <taxon>Eukaryota</taxon>
        <taxon>Fungi</taxon>
        <taxon>Dikarya</taxon>
        <taxon>Basidiomycota</taxon>
        <taxon>Agaricomycotina</taxon>
        <taxon>Tremellomycetes</taxon>
        <taxon>Filobasidiales</taxon>
        <taxon>Filobasidiaceae</taxon>
        <taxon>Filobasidium</taxon>
    </lineage>
</organism>
<sequence length="246" mass="25919">MQHSTLISVLTTLLALTTSAFAAPVAEANPPASAVTTVHSYAMIGVDTTTVNDKTSTFVWSTDVTKTVVVNPTAVPDTSDQVGVQMGKPGKRSSLEVRKPVIESERHVARRGGQDDNGRVTRTYTDKHGIHTVTVGGASTHPPVQPPTHIRRHDDHGGPDGPDSPHGPEGPEGQVKPTGLSDDPTMWNHPGSEGIFPEGSVTITSVAANPAAPTNSVHPGSKRDKVNGAATTQTVNFSTYDWSWKA</sequence>
<feature type="region of interest" description="Disordered" evidence="1">
    <location>
        <begin position="130"/>
        <end position="198"/>
    </location>
</feature>
<accession>A0A8K0JRD1</accession>
<keyword evidence="4" id="KW-1185">Reference proteome</keyword>
<dbReference type="Proteomes" id="UP000812966">
    <property type="component" value="Unassembled WGS sequence"/>
</dbReference>
<reference evidence="3" key="1">
    <citation type="submission" date="2020-04" db="EMBL/GenBank/DDBJ databases">
        <title>Analysis of mating type loci in Filobasidium floriforme.</title>
        <authorList>
            <person name="Nowrousian M."/>
        </authorList>
    </citation>
    <scope>NUCLEOTIDE SEQUENCE</scope>
    <source>
        <strain evidence="3">CBS 6242</strain>
    </source>
</reference>
<dbReference type="EMBL" id="JABELV010000021">
    <property type="protein sequence ID" value="KAG7563080.1"/>
    <property type="molecule type" value="Genomic_DNA"/>
</dbReference>
<proteinExistence type="predicted"/>
<name>A0A8K0JRD1_9TREE</name>
<feature type="chain" id="PRO_5035473100" evidence="2">
    <location>
        <begin position="23"/>
        <end position="246"/>
    </location>
</feature>
<protein>
    <submittedName>
        <fullName evidence="3">Uncharacterized protein</fullName>
    </submittedName>
</protein>
<evidence type="ECO:0000313" key="3">
    <source>
        <dbReference type="EMBL" id="KAG7563080.1"/>
    </source>
</evidence>
<comment type="caution">
    <text evidence="3">The sequence shown here is derived from an EMBL/GenBank/DDBJ whole genome shotgun (WGS) entry which is preliminary data.</text>
</comment>
<feature type="signal peptide" evidence="2">
    <location>
        <begin position="1"/>
        <end position="22"/>
    </location>
</feature>
<feature type="region of interest" description="Disordered" evidence="1">
    <location>
        <begin position="210"/>
        <end position="229"/>
    </location>
</feature>
<evidence type="ECO:0000313" key="4">
    <source>
        <dbReference type="Proteomes" id="UP000812966"/>
    </source>
</evidence>
<evidence type="ECO:0000256" key="1">
    <source>
        <dbReference type="SAM" id="MobiDB-lite"/>
    </source>
</evidence>
<evidence type="ECO:0000256" key="2">
    <source>
        <dbReference type="SAM" id="SignalP"/>
    </source>
</evidence>